<dbReference type="InterPro" id="IPR019885">
    <property type="entry name" value="Tscrpt_reg_HTH_AsnC-type_CS"/>
</dbReference>
<reference evidence="5 6" key="1">
    <citation type="journal article" date="2021" name="Microorganisms">
        <title>Acidisoma silvae sp. nov. and Acidisomacellulosilytica sp. nov., Two Acidophilic Bacteria Isolated from Decaying Wood, Hydrolyzing Cellulose and Producing Poly-3-hydroxybutyrate.</title>
        <authorList>
            <person name="Mieszkin S."/>
            <person name="Pouder E."/>
            <person name="Uroz S."/>
            <person name="Simon-Colin C."/>
            <person name="Alain K."/>
        </authorList>
    </citation>
    <scope>NUCLEOTIDE SEQUENCE [LARGE SCALE GENOMIC DNA]</scope>
    <source>
        <strain evidence="5 6">HW T5.17</strain>
    </source>
</reference>
<dbReference type="InterPro" id="IPR019887">
    <property type="entry name" value="Tscrpt_reg_AsnC/Lrp_C"/>
</dbReference>
<dbReference type="InterPro" id="IPR011008">
    <property type="entry name" value="Dimeric_a/b-barrel"/>
</dbReference>
<keyword evidence="3" id="KW-0804">Transcription</keyword>
<keyword evidence="2" id="KW-0238">DNA-binding</keyword>
<dbReference type="InterPro" id="IPR019888">
    <property type="entry name" value="Tscrpt_reg_AsnC-like"/>
</dbReference>
<evidence type="ECO:0000259" key="4">
    <source>
        <dbReference type="PROSITE" id="PS50956"/>
    </source>
</evidence>
<dbReference type="PRINTS" id="PR00033">
    <property type="entry name" value="HTHASNC"/>
</dbReference>
<comment type="caution">
    <text evidence="5">The sequence shown here is derived from an EMBL/GenBank/DDBJ whole genome shotgun (WGS) entry which is preliminary data.</text>
</comment>
<dbReference type="EMBL" id="JAESVA010000001">
    <property type="protein sequence ID" value="MCB8878841.1"/>
    <property type="molecule type" value="Genomic_DNA"/>
</dbReference>
<evidence type="ECO:0000256" key="1">
    <source>
        <dbReference type="ARBA" id="ARBA00023015"/>
    </source>
</evidence>
<dbReference type="SUPFAM" id="SSF46785">
    <property type="entry name" value="Winged helix' DNA-binding domain"/>
    <property type="match status" value="1"/>
</dbReference>
<dbReference type="GO" id="GO:0043200">
    <property type="term" value="P:response to amino acid"/>
    <property type="evidence" value="ECO:0007669"/>
    <property type="project" value="TreeGrafter"/>
</dbReference>
<dbReference type="Gene3D" id="1.10.10.10">
    <property type="entry name" value="Winged helix-like DNA-binding domain superfamily/Winged helix DNA-binding domain"/>
    <property type="match status" value="1"/>
</dbReference>
<dbReference type="SUPFAM" id="SSF54909">
    <property type="entry name" value="Dimeric alpha+beta barrel"/>
    <property type="match status" value="1"/>
</dbReference>
<dbReference type="GO" id="GO:0006355">
    <property type="term" value="P:regulation of DNA-templated transcription"/>
    <property type="evidence" value="ECO:0007669"/>
    <property type="project" value="UniProtKB-ARBA"/>
</dbReference>
<dbReference type="Gene3D" id="3.30.70.920">
    <property type="match status" value="1"/>
</dbReference>
<dbReference type="AlphaFoldDB" id="A0A963YXA9"/>
<dbReference type="SMART" id="SM00344">
    <property type="entry name" value="HTH_ASNC"/>
    <property type="match status" value="1"/>
</dbReference>
<dbReference type="InterPro" id="IPR000485">
    <property type="entry name" value="AsnC-type_HTH_dom"/>
</dbReference>
<dbReference type="PROSITE" id="PS00519">
    <property type="entry name" value="HTH_ASNC_1"/>
    <property type="match status" value="1"/>
</dbReference>
<sequence length="155" mass="17416">MSKLDEFDIKILRLLQDNARITTQELADRVGLSATPCARRVKRMEDEGLIVNYVTLLDPERLGVGLTVFVNVRLNTQAAKTFAAFEEAIKQLPEIVGCYLLAGNYDYLVHVRVANVEEFRAFIRDRLVTIEGIGETQSSVVLEQTKHTTALPLPK</sequence>
<dbReference type="Pfam" id="PF13412">
    <property type="entry name" value="HTH_24"/>
    <property type="match status" value="1"/>
</dbReference>
<organism evidence="5 6">
    <name type="scientific">Acidisoma cellulosilyticum</name>
    <dbReference type="NCBI Taxonomy" id="2802395"/>
    <lineage>
        <taxon>Bacteria</taxon>
        <taxon>Pseudomonadati</taxon>
        <taxon>Pseudomonadota</taxon>
        <taxon>Alphaproteobacteria</taxon>
        <taxon>Acetobacterales</taxon>
        <taxon>Acidocellaceae</taxon>
        <taxon>Acidisoma</taxon>
    </lineage>
</organism>
<feature type="domain" description="HTH asnC-type" evidence="4">
    <location>
        <begin position="4"/>
        <end position="65"/>
    </location>
</feature>
<gene>
    <name evidence="5" type="ORF">ACELLULO517_01245</name>
</gene>
<evidence type="ECO:0000256" key="2">
    <source>
        <dbReference type="ARBA" id="ARBA00023125"/>
    </source>
</evidence>
<dbReference type="CDD" id="cd00090">
    <property type="entry name" value="HTH_ARSR"/>
    <property type="match status" value="1"/>
</dbReference>
<proteinExistence type="predicted"/>
<dbReference type="InterPro" id="IPR036388">
    <property type="entry name" value="WH-like_DNA-bd_sf"/>
</dbReference>
<protein>
    <submittedName>
        <fullName evidence="5">Lrp/AsnC family transcriptional regulator</fullName>
    </submittedName>
</protein>
<keyword evidence="6" id="KW-1185">Reference proteome</keyword>
<accession>A0A963YXA9</accession>
<name>A0A963YXA9_9PROT</name>
<evidence type="ECO:0000313" key="5">
    <source>
        <dbReference type="EMBL" id="MCB8878841.1"/>
    </source>
</evidence>
<dbReference type="PANTHER" id="PTHR30154:SF34">
    <property type="entry name" value="TRANSCRIPTIONAL REGULATOR AZLB"/>
    <property type="match status" value="1"/>
</dbReference>
<evidence type="ECO:0000313" key="6">
    <source>
        <dbReference type="Proteomes" id="UP000721844"/>
    </source>
</evidence>
<dbReference type="PANTHER" id="PTHR30154">
    <property type="entry name" value="LEUCINE-RESPONSIVE REGULATORY PROTEIN"/>
    <property type="match status" value="1"/>
</dbReference>
<dbReference type="InterPro" id="IPR036390">
    <property type="entry name" value="WH_DNA-bd_sf"/>
</dbReference>
<dbReference type="PROSITE" id="PS50956">
    <property type="entry name" value="HTH_ASNC_2"/>
    <property type="match status" value="1"/>
</dbReference>
<evidence type="ECO:0000256" key="3">
    <source>
        <dbReference type="ARBA" id="ARBA00023163"/>
    </source>
</evidence>
<dbReference type="Pfam" id="PF01037">
    <property type="entry name" value="AsnC_trans_reg"/>
    <property type="match status" value="1"/>
</dbReference>
<dbReference type="Proteomes" id="UP000721844">
    <property type="component" value="Unassembled WGS sequence"/>
</dbReference>
<dbReference type="GO" id="GO:0043565">
    <property type="term" value="F:sequence-specific DNA binding"/>
    <property type="evidence" value="ECO:0007669"/>
    <property type="project" value="InterPro"/>
</dbReference>
<dbReference type="RefSeq" id="WP_227304976.1">
    <property type="nucleotide sequence ID" value="NZ_JAESVA010000001.1"/>
</dbReference>
<keyword evidence="1" id="KW-0805">Transcription regulation</keyword>
<dbReference type="InterPro" id="IPR011991">
    <property type="entry name" value="ArsR-like_HTH"/>
</dbReference>
<dbReference type="GO" id="GO:0005829">
    <property type="term" value="C:cytosol"/>
    <property type="evidence" value="ECO:0007669"/>
    <property type="project" value="TreeGrafter"/>
</dbReference>